<accession>A0A176YHF7</accession>
<organism evidence="1 2">
    <name type="scientific">Bradyrhizobium centrolobii</name>
    <dbReference type="NCBI Taxonomy" id="1505087"/>
    <lineage>
        <taxon>Bacteria</taxon>
        <taxon>Pseudomonadati</taxon>
        <taxon>Pseudomonadota</taxon>
        <taxon>Alphaproteobacteria</taxon>
        <taxon>Hyphomicrobiales</taxon>
        <taxon>Nitrobacteraceae</taxon>
        <taxon>Bradyrhizobium</taxon>
    </lineage>
</organism>
<dbReference type="AlphaFoldDB" id="A0A176YHF7"/>
<proteinExistence type="predicted"/>
<dbReference type="Proteomes" id="UP000076959">
    <property type="component" value="Unassembled WGS sequence"/>
</dbReference>
<dbReference type="InterPro" id="IPR035198">
    <property type="entry name" value="SU10_MCP"/>
</dbReference>
<dbReference type="EMBL" id="LUUB01000079">
    <property type="protein sequence ID" value="OAF05458.1"/>
    <property type="molecule type" value="Genomic_DNA"/>
</dbReference>
<dbReference type="STRING" id="1505087.AYJ54_00705"/>
<keyword evidence="2" id="KW-1185">Reference proteome</keyword>
<dbReference type="RefSeq" id="WP_063703556.1">
    <property type="nucleotide sequence ID" value="NZ_LUUB01000079.1"/>
</dbReference>
<comment type="caution">
    <text evidence="1">The sequence shown here is derived from an EMBL/GenBank/DDBJ whole genome shotgun (WGS) entry which is preliminary data.</text>
</comment>
<sequence>MTIPTGAQTTYPTIGNREDLSDEIWKISPTETPFFSAVEKIGTKAVKHEWQTVALDAVNTGNAQLEGDTVALDNATLTTRLGNNHQISRKAYGVSRTQQAVNPAGRGNEFDFQKLLKGQALKIDIDSILSGTNQATNAGNTTTARKTASILSWIKTNTDKGASGVDPAAADGTGTRTDGTQIAFTEVRLKNVLQKIWTAGGKPNLVMAGGFNKQAFSTFTGRSTPMEQATSRRIVAAVDAYDSDFGKLKVVPSRNIRARDVLVLETAKWAVGHLPGSAMVSEPLAKVSDTDQGFMVSEYALEARNEAASGGVFDCTSA</sequence>
<evidence type="ECO:0000313" key="2">
    <source>
        <dbReference type="Proteomes" id="UP000076959"/>
    </source>
</evidence>
<reference evidence="1 2" key="1">
    <citation type="submission" date="2016-03" db="EMBL/GenBank/DDBJ databases">
        <title>Draft Genome Sequence of the Strain BR 10245 (Bradyrhizobium sp.) isolated from nodules of Centrolobium paraense.</title>
        <authorList>
            <person name="Simoes-Araujo J.L.Sr."/>
            <person name="Barauna A.C."/>
            <person name="Silva K."/>
            <person name="Zilli J.E."/>
        </authorList>
    </citation>
    <scope>NUCLEOTIDE SEQUENCE [LARGE SCALE GENOMIC DNA]</scope>
    <source>
        <strain evidence="1 2">BR 10245</strain>
    </source>
</reference>
<name>A0A176YHF7_9BRAD</name>
<evidence type="ECO:0000313" key="1">
    <source>
        <dbReference type="EMBL" id="OAF05458.1"/>
    </source>
</evidence>
<gene>
    <name evidence="1" type="ORF">AYJ54_00705</name>
</gene>
<dbReference type="OrthoDB" id="7064574at2"/>
<dbReference type="Pfam" id="PF17236">
    <property type="entry name" value="SU10_MCP"/>
    <property type="match status" value="1"/>
</dbReference>
<protein>
    <submittedName>
        <fullName evidence="1">Head protein</fullName>
    </submittedName>
</protein>